<proteinExistence type="predicted"/>
<feature type="non-terminal residue" evidence="1">
    <location>
        <position position="1"/>
    </location>
</feature>
<accession>A0A6A6ZB99</accession>
<sequence>LRISSQILRNASTYFTILFGLNFAEGQNLSSSDPKEVLMLDDNARAMEMICNIIQLRNNAVPLSLALEEVFKVAVATDKFDCTSAVKLASIS</sequence>
<gene>
    <name evidence="1" type="ORF">CC86DRAFT_309532</name>
</gene>
<reference evidence="1" key="1">
    <citation type="journal article" date="2020" name="Stud. Mycol.">
        <title>101 Dothideomycetes genomes: a test case for predicting lifestyles and emergence of pathogens.</title>
        <authorList>
            <person name="Haridas S."/>
            <person name="Albert R."/>
            <person name="Binder M."/>
            <person name="Bloem J."/>
            <person name="Labutti K."/>
            <person name="Salamov A."/>
            <person name="Andreopoulos B."/>
            <person name="Baker S."/>
            <person name="Barry K."/>
            <person name="Bills G."/>
            <person name="Bluhm B."/>
            <person name="Cannon C."/>
            <person name="Castanera R."/>
            <person name="Culley D."/>
            <person name="Daum C."/>
            <person name="Ezra D."/>
            <person name="Gonzalez J."/>
            <person name="Henrissat B."/>
            <person name="Kuo A."/>
            <person name="Liang C."/>
            <person name="Lipzen A."/>
            <person name="Lutzoni F."/>
            <person name="Magnuson J."/>
            <person name="Mondo S."/>
            <person name="Nolan M."/>
            <person name="Ohm R."/>
            <person name="Pangilinan J."/>
            <person name="Park H.-J."/>
            <person name="Ramirez L."/>
            <person name="Alfaro M."/>
            <person name="Sun H."/>
            <person name="Tritt A."/>
            <person name="Yoshinaga Y."/>
            <person name="Zwiers L.-H."/>
            <person name="Turgeon B."/>
            <person name="Goodwin S."/>
            <person name="Spatafora J."/>
            <person name="Crous P."/>
            <person name="Grigoriev I."/>
        </authorList>
    </citation>
    <scope>NUCLEOTIDE SEQUENCE</scope>
    <source>
        <strain evidence="1">CBS 113818</strain>
    </source>
</reference>
<keyword evidence="2" id="KW-1185">Reference proteome</keyword>
<organism evidence="1 2">
    <name type="scientific">Ophiobolus disseminans</name>
    <dbReference type="NCBI Taxonomy" id="1469910"/>
    <lineage>
        <taxon>Eukaryota</taxon>
        <taxon>Fungi</taxon>
        <taxon>Dikarya</taxon>
        <taxon>Ascomycota</taxon>
        <taxon>Pezizomycotina</taxon>
        <taxon>Dothideomycetes</taxon>
        <taxon>Pleosporomycetidae</taxon>
        <taxon>Pleosporales</taxon>
        <taxon>Pleosporineae</taxon>
        <taxon>Phaeosphaeriaceae</taxon>
        <taxon>Ophiobolus</taxon>
    </lineage>
</organism>
<dbReference type="OrthoDB" id="5275938at2759"/>
<name>A0A6A6ZB99_9PLEO</name>
<dbReference type="Proteomes" id="UP000799424">
    <property type="component" value="Unassembled WGS sequence"/>
</dbReference>
<dbReference type="EMBL" id="MU006254">
    <property type="protein sequence ID" value="KAF2818320.1"/>
    <property type="molecule type" value="Genomic_DNA"/>
</dbReference>
<evidence type="ECO:0000313" key="2">
    <source>
        <dbReference type="Proteomes" id="UP000799424"/>
    </source>
</evidence>
<evidence type="ECO:0008006" key="3">
    <source>
        <dbReference type="Google" id="ProtNLM"/>
    </source>
</evidence>
<protein>
    <recommendedName>
        <fullName evidence="3">BTB domain-containing protein</fullName>
    </recommendedName>
</protein>
<dbReference type="AlphaFoldDB" id="A0A6A6ZB99"/>
<evidence type="ECO:0000313" key="1">
    <source>
        <dbReference type="EMBL" id="KAF2818320.1"/>
    </source>
</evidence>